<dbReference type="AlphaFoldDB" id="A0A916XJ31"/>
<dbReference type="RefSeq" id="WP_188566199.1">
    <property type="nucleotide sequence ID" value="NZ_BMED01000002.1"/>
</dbReference>
<reference evidence="3" key="1">
    <citation type="journal article" date="2014" name="Int. J. Syst. Evol. Microbiol.">
        <title>Complete genome sequence of Corynebacterium casei LMG S-19264T (=DSM 44701T), isolated from a smear-ripened cheese.</title>
        <authorList>
            <consortium name="US DOE Joint Genome Institute (JGI-PGF)"/>
            <person name="Walter F."/>
            <person name="Albersmeier A."/>
            <person name="Kalinowski J."/>
            <person name="Ruckert C."/>
        </authorList>
    </citation>
    <scope>NUCLEOTIDE SEQUENCE</scope>
    <source>
        <strain evidence="3">CGMCC 1.10998</strain>
    </source>
</reference>
<feature type="domain" description="FAD-binding" evidence="2">
    <location>
        <begin position="9"/>
        <end position="342"/>
    </location>
</feature>
<dbReference type="EMBL" id="BMED01000002">
    <property type="protein sequence ID" value="GGC75271.1"/>
    <property type="molecule type" value="Genomic_DNA"/>
</dbReference>
<dbReference type="GO" id="GO:0071949">
    <property type="term" value="F:FAD binding"/>
    <property type="evidence" value="ECO:0007669"/>
    <property type="project" value="InterPro"/>
</dbReference>
<evidence type="ECO:0000259" key="2">
    <source>
        <dbReference type="Pfam" id="PF01494"/>
    </source>
</evidence>
<comment type="caution">
    <text evidence="3">The sequence shown here is derived from an EMBL/GenBank/DDBJ whole genome shotgun (WGS) entry which is preliminary data.</text>
</comment>
<dbReference type="InterPro" id="IPR002938">
    <property type="entry name" value="FAD-bd"/>
</dbReference>
<name>A0A916XJ31_9BURK</name>
<dbReference type="NCBIfam" id="NF004829">
    <property type="entry name" value="PRK06183.1-3"/>
    <property type="match status" value="1"/>
</dbReference>
<dbReference type="Proteomes" id="UP000637423">
    <property type="component" value="Unassembled WGS sequence"/>
</dbReference>
<dbReference type="InterPro" id="IPR036188">
    <property type="entry name" value="FAD/NAD-bd_sf"/>
</dbReference>
<organism evidence="3 4">
    <name type="scientific">Undibacterium terreum</name>
    <dbReference type="NCBI Taxonomy" id="1224302"/>
    <lineage>
        <taxon>Bacteria</taxon>
        <taxon>Pseudomonadati</taxon>
        <taxon>Pseudomonadota</taxon>
        <taxon>Betaproteobacteria</taxon>
        <taxon>Burkholderiales</taxon>
        <taxon>Oxalobacteraceae</taxon>
        <taxon>Undibacterium</taxon>
    </lineage>
</organism>
<dbReference type="Gene3D" id="3.30.70.2450">
    <property type="match status" value="1"/>
</dbReference>
<dbReference type="Pfam" id="PF01494">
    <property type="entry name" value="FAD_binding_3"/>
    <property type="match status" value="1"/>
</dbReference>
<dbReference type="SUPFAM" id="SSF51905">
    <property type="entry name" value="FAD/NAD(P)-binding domain"/>
    <property type="match status" value="1"/>
</dbReference>
<accession>A0A916XJ31</accession>
<dbReference type="PRINTS" id="PR00420">
    <property type="entry name" value="RNGMNOXGNASE"/>
</dbReference>
<dbReference type="GO" id="GO:0019622">
    <property type="term" value="P:3-(3-hydroxy)phenylpropionate catabolic process"/>
    <property type="evidence" value="ECO:0007669"/>
    <property type="project" value="TreeGrafter"/>
</dbReference>
<reference evidence="3" key="2">
    <citation type="submission" date="2020-09" db="EMBL/GenBank/DDBJ databases">
        <authorList>
            <person name="Sun Q."/>
            <person name="Zhou Y."/>
        </authorList>
    </citation>
    <scope>NUCLEOTIDE SEQUENCE</scope>
    <source>
        <strain evidence="3">CGMCC 1.10998</strain>
    </source>
</reference>
<dbReference type="InterPro" id="IPR050631">
    <property type="entry name" value="PheA/TfdB_FAD_monoxygenase"/>
</dbReference>
<dbReference type="PANTHER" id="PTHR43476">
    <property type="entry name" value="3-(3-HYDROXY-PHENYL)PROPIONATE/3-HYDROXYCINNAMIC ACID HYDROXYLASE"/>
    <property type="match status" value="1"/>
</dbReference>
<sequence length="542" mass="59553">MRQTLPSSVDVLLVGLGPVGATAANLLGRYGVRTLVVEKSPDIFMAPRAIVLDNEALRILQMAGLEEGSFETQAIAKVQMRSPIFGNYACANTSGPLDGHPRLVTFYQPDLERTLRARLTAYPDVQVALGAELIGIREDAQGVHVDVRMADGQVETVWTRFLVGADGASSFVRRHAGLIFQGKTFEQDWLIVDAQNVPDPIDHVEFMCDPRRPTPHMPAPGNRQRWEFKLQPGETREEMEKPESIRKLLAPWCKPEDISIERTAVYRFHARIVDRFSRGRIFLVGDAAHITPPFAGQGLVAGLRDVANLCWKLAWVVQGRASATILDTYDIERRPHAKSIIELALFMGSLVMPANRLKAFGIHGLMWMMQLIPSARAMFEELRIKPKNQFGRGLFVRGRSRSRLVRGGLLPQGLVRQSIGAPVQKSDDAIGQQLTLIGFGCDPVKLLSLQLRGEWLSAGGTLLQLRHRGQSGCGENSWEDLTDALVPGAAPVGWVAVVRPDRTVLHDGPMEKVDAVVSEALAVLGAAVTAGHIQSAVLEVPR</sequence>
<proteinExistence type="predicted"/>
<evidence type="ECO:0000313" key="4">
    <source>
        <dbReference type="Proteomes" id="UP000637423"/>
    </source>
</evidence>
<gene>
    <name evidence="3" type="primary">mhpA</name>
    <name evidence="3" type="ORF">GCM10011396_23120</name>
</gene>
<evidence type="ECO:0000256" key="1">
    <source>
        <dbReference type="ARBA" id="ARBA00023002"/>
    </source>
</evidence>
<protein>
    <submittedName>
        <fullName evidence="3">3-(3-hydroxy-phenyl)propionate/3-hydroxycinnamic acid hydroxylase</fullName>
    </submittedName>
</protein>
<dbReference type="PANTHER" id="PTHR43476:SF3">
    <property type="entry name" value="FAD-BINDING MONOOXYGENASE"/>
    <property type="match status" value="1"/>
</dbReference>
<evidence type="ECO:0000313" key="3">
    <source>
        <dbReference type="EMBL" id="GGC75271.1"/>
    </source>
</evidence>
<keyword evidence="1" id="KW-0560">Oxidoreductase</keyword>
<dbReference type="Gene3D" id="3.50.50.60">
    <property type="entry name" value="FAD/NAD(P)-binding domain"/>
    <property type="match status" value="1"/>
</dbReference>
<dbReference type="GO" id="GO:0008688">
    <property type="term" value="F:3-(3-hydroxyphenyl)propionate hydroxylase activity"/>
    <property type="evidence" value="ECO:0007669"/>
    <property type="project" value="TreeGrafter"/>
</dbReference>
<keyword evidence="4" id="KW-1185">Reference proteome</keyword>